<evidence type="ECO:0000313" key="3">
    <source>
        <dbReference type="Proteomes" id="UP001595704"/>
    </source>
</evidence>
<accession>A0ABV7UGX7</accession>
<gene>
    <name evidence="2" type="ORF">ACFONL_09890</name>
</gene>
<dbReference type="Gene3D" id="2.30.110.10">
    <property type="entry name" value="Electron Transport, Fmn-binding Protein, Chain A"/>
    <property type="match status" value="1"/>
</dbReference>
<protein>
    <submittedName>
        <fullName evidence="2">HugZ family protein</fullName>
    </submittedName>
</protein>
<dbReference type="PANTHER" id="PTHR13343">
    <property type="entry name" value="CREG1 PROTEIN"/>
    <property type="match status" value="1"/>
</dbReference>
<comment type="caution">
    <text evidence="2">The sequence shown here is derived from an EMBL/GenBank/DDBJ whole genome shotgun (WGS) entry which is preliminary data.</text>
</comment>
<evidence type="ECO:0000259" key="1">
    <source>
        <dbReference type="Pfam" id="PF01243"/>
    </source>
</evidence>
<dbReference type="Pfam" id="PF01243">
    <property type="entry name" value="PNPOx_N"/>
    <property type="match status" value="1"/>
</dbReference>
<name>A0ABV7UGX7_9HYPH</name>
<dbReference type="EMBL" id="JBHRYC010000042">
    <property type="protein sequence ID" value="MFC3637685.1"/>
    <property type="molecule type" value="Genomic_DNA"/>
</dbReference>
<evidence type="ECO:0000313" key="2">
    <source>
        <dbReference type="EMBL" id="MFC3637685.1"/>
    </source>
</evidence>
<feature type="domain" description="Pyridoxamine 5'-phosphate oxidase N-terminal" evidence="1">
    <location>
        <begin position="25"/>
        <end position="147"/>
    </location>
</feature>
<dbReference type="SUPFAM" id="SSF50475">
    <property type="entry name" value="FMN-binding split barrel"/>
    <property type="match status" value="1"/>
</dbReference>
<keyword evidence="3" id="KW-1185">Reference proteome</keyword>
<dbReference type="InterPro" id="IPR012349">
    <property type="entry name" value="Split_barrel_FMN-bd"/>
</dbReference>
<reference evidence="3" key="1">
    <citation type="journal article" date="2019" name="Int. J. Syst. Evol. Microbiol.">
        <title>The Global Catalogue of Microorganisms (GCM) 10K type strain sequencing project: providing services to taxonomists for standard genome sequencing and annotation.</title>
        <authorList>
            <consortium name="The Broad Institute Genomics Platform"/>
            <consortium name="The Broad Institute Genome Sequencing Center for Infectious Disease"/>
            <person name="Wu L."/>
            <person name="Ma J."/>
        </authorList>
    </citation>
    <scope>NUCLEOTIDE SEQUENCE [LARGE SCALE GENOMIC DNA]</scope>
    <source>
        <strain evidence="3">KCTC 42282</strain>
    </source>
</reference>
<dbReference type="PANTHER" id="PTHR13343:SF17">
    <property type="entry name" value="CELLULAR REPRESSOR OF E1A-STIMULATED GENES, ISOFORM A"/>
    <property type="match status" value="1"/>
</dbReference>
<dbReference type="RefSeq" id="WP_210319928.1">
    <property type="nucleotide sequence ID" value="NZ_BNCG01000050.1"/>
</dbReference>
<organism evidence="2 3">
    <name type="scientific">Camelimonas fluminis</name>
    <dbReference type="NCBI Taxonomy" id="1576911"/>
    <lineage>
        <taxon>Bacteria</taxon>
        <taxon>Pseudomonadati</taxon>
        <taxon>Pseudomonadota</taxon>
        <taxon>Alphaproteobacteria</taxon>
        <taxon>Hyphomicrobiales</taxon>
        <taxon>Chelatococcaceae</taxon>
        <taxon>Camelimonas</taxon>
    </lineage>
</organism>
<sequence length="172" mass="18934">MPPITPRGLEINADAARPLDAIALARTMLRSAKAAALATLDPSGYPYSTATNIAVDDAGKPFIYMANLSLHARNIERDDRISITIADMDRDLLTTPRLSLVGRARRVMDNEYEALKQRYMERFPKSKLYLALPDSRIFHIEIEAVQLNGGPAQNANSVTPRDLVEDLAATVA</sequence>
<dbReference type="InterPro" id="IPR011576">
    <property type="entry name" value="Pyridox_Oxase_N"/>
</dbReference>
<proteinExistence type="predicted"/>
<dbReference type="Proteomes" id="UP001595704">
    <property type="component" value="Unassembled WGS sequence"/>
</dbReference>